<sequence>MADIPAFQGHHLVEQAAFKQSRLLQSLSKSGLFDLHGPSNMLNLPADQALAAKMGLSPHPGGPLGAYTDELRTALKDLQVSPDGKAMFRGDEAATQRIAARVNNLTATLKVGLVNGDLVSNAPQGMTPEQANAKIRTFFGDIEGYQRTGPMPRRLPNSARCQQRRDGQASRSQKATSNWHWTRSISQVFLRSVIAGADDSLSAQRLPKRTRPAACRSPNRLRPVYASPLPRRCPRLSHGHRLGLGSPASQAKAASWPARGLLLLKRLERAGFLVLVSRVRQA</sequence>
<comment type="caution">
    <text evidence="2">The sequence shown here is derived from an EMBL/GenBank/DDBJ whole genome shotgun (WGS) entry which is preliminary data.</text>
</comment>
<dbReference type="AlphaFoldDB" id="A0A836ZSW5"/>
<gene>
    <name evidence="2" type="ORF">A11K_0109850</name>
</gene>
<organism evidence="2">
    <name type="scientific">Xanthomonas vasicola pv. vasculorum NCPPB 890</name>
    <dbReference type="NCBI Taxonomy" id="1184265"/>
    <lineage>
        <taxon>Bacteria</taxon>
        <taxon>Pseudomonadati</taxon>
        <taxon>Pseudomonadota</taxon>
        <taxon>Gammaproteobacteria</taxon>
        <taxon>Lysobacterales</taxon>
        <taxon>Lysobacteraceae</taxon>
        <taxon>Xanthomonas</taxon>
    </lineage>
</organism>
<evidence type="ECO:0000256" key="1">
    <source>
        <dbReference type="SAM" id="MobiDB-lite"/>
    </source>
</evidence>
<evidence type="ECO:0000313" key="2">
    <source>
        <dbReference type="EMBL" id="KFA02409.1"/>
    </source>
</evidence>
<proteinExistence type="predicted"/>
<dbReference type="RefSeq" id="WP_017119589.1">
    <property type="nucleotide sequence ID" value="NZ_AKBN02000027.1"/>
</dbReference>
<reference evidence="2" key="1">
    <citation type="submission" date="2012-05" db="EMBL/GenBank/DDBJ databases">
        <authorList>
            <person name="Studholme D.J."/>
            <person name="Wasukira A."/>
            <person name="Grant M."/>
        </authorList>
    </citation>
    <scope>NUCLEOTIDE SEQUENCE [LARGE SCALE GENOMIC DNA]</scope>
    <source>
        <strain evidence="2">NCPPB 890</strain>
    </source>
</reference>
<feature type="compositionally biased region" description="Polar residues" evidence="1">
    <location>
        <begin position="169"/>
        <end position="178"/>
    </location>
</feature>
<accession>A0A836ZSW5</accession>
<feature type="region of interest" description="Disordered" evidence="1">
    <location>
        <begin position="146"/>
        <end position="178"/>
    </location>
</feature>
<protein>
    <submittedName>
        <fullName evidence="2">Uncharacterized protein</fullName>
    </submittedName>
</protein>
<dbReference type="EMBL" id="AKBN01000527">
    <property type="protein sequence ID" value="KFA02409.1"/>
    <property type="molecule type" value="Genomic_DNA"/>
</dbReference>
<name>A0A836ZSW5_XANVA</name>